<dbReference type="HOGENOM" id="CLU_607057_0_0_1"/>
<keyword evidence="2" id="KW-1185">Reference proteome</keyword>
<accession>A0A0B2UJH9</accession>
<dbReference type="InParanoid" id="A0A0B2UJH9"/>
<dbReference type="Proteomes" id="UP000031056">
    <property type="component" value="Unassembled WGS sequence"/>
</dbReference>
<dbReference type="RefSeq" id="XP_014563244.1">
    <property type="nucleotide sequence ID" value="XM_014707758.1"/>
</dbReference>
<evidence type="ECO:0000313" key="1">
    <source>
        <dbReference type="EMBL" id="KHN69202.1"/>
    </source>
</evidence>
<dbReference type="OrthoDB" id="2191648at2759"/>
<comment type="caution">
    <text evidence="1">The sequence shown here is derived from an EMBL/GenBank/DDBJ whole genome shotgun (WGS) entry which is preliminary data.</text>
</comment>
<evidence type="ECO:0000313" key="2">
    <source>
        <dbReference type="Proteomes" id="UP000031056"/>
    </source>
</evidence>
<sequence length="451" mass="52542">MNVCIFENDGGQWKEVYAGMILMIHKGSIFIEEMSSNEGMWVELFGKTYRKSEENIIHIFNEDDEHALCFETEKIRNEFYEFLNRIDVNAEDEQSGICGDEEGSKENMDDKLNAHGNNWFDELKRASMYMESEIFKQTIRNKQGIIELVEYSSLYLFRMLIEHGKDVFETFGAPQCSSISPYLFYKTIIAGNFCEELAREYESFVHILDKKEIASRNPKIADMPLSDVVELLKACCTRRCKVGSLEVYLNRMYMEKGSTSEMFYYICYLFRSQAAEKIDFTYVFQSINALIELDPHGDPLLYIFEGLYIILELCSAERLDVFFIESSEMFKNTDLVHYEEIQKFMLYLFSRYGFRARELFISTGSLKKVFSLSFLDTHNRIFICKMLNQVVSSNKIMHAYFIKNDLLRNASLTTANVSNDAAHSILRNALSKASSELKQYFDECIMHKIGV</sequence>
<organism evidence="1 2">
    <name type="scientific">Ordospora colligata OC4</name>
    <dbReference type="NCBI Taxonomy" id="1354746"/>
    <lineage>
        <taxon>Eukaryota</taxon>
        <taxon>Fungi</taxon>
        <taxon>Fungi incertae sedis</taxon>
        <taxon>Microsporidia</taxon>
        <taxon>Ordosporidae</taxon>
        <taxon>Ordospora</taxon>
    </lineage>
</organism>
<dbReference type="GeneID" id="26262343"/>
<proteinExistence type="predicted"/>
<dbReference type="EMBL" id="JOKQ01000009">
    <property type="protein sequence ID" value="KHN69202.1"/>
    <property type="molecule type" value="Genomic_DNA"/>
</dbReference>
<dbReference type="AlphaFoldDB" id="A0A0B2UJH9"/>
<reference evidence="1 2" key="1">
    <citation type="journal article" date="2014" name="MBio">
        <title>The Ordospora colligata genome; evolution of extreme reduction in microsporidia and host-to-parasite horizontal gene transfer.</title>
        <authorList>
            <person name="Pombert J.-F."/>
            <person name="Haag K.L."/>
            <person name="Beidas S."/>
            <person name="Ebert D."/>
            <person name="Keeling P.J."/>
        </authorList>
    </citation>
    <scope>NUCLEOTIDE SEQUENCE [LARGE SCALE GENOMIC DNA]</scope>
    <source>
        <strain evidence="1 2">OC4</strain>
    </source>
</reference>
<protein>
    <submittedName>
        <fullName evidence="1">Uncharacterized protein</fullName>
    </submittedName>
</protein>
<name>A0A0B2UJH9_9MICR</name>
<gene>
    <name evidence="1" type="ORF">M896_091300</name>
</gene>
<dbReference type="VEuPathDB" id="MicrosporidiaDB:M896_091300"/>